<evidence type="ECO:0000259" key="6">
    <source>
        <dbReference type="Pfam" id="PF03717"/>
    </source>
</evidence>
<dbReference type="Pfam" id="PF03717">
    <property type="entry name" value="PBP_dimer"/>
    <property type="match status" value="1"/>
</dbReference>
<keyword evidence="3" id="KW-0472">Membrane</keyword>
<evidence type="ECO:0000256" key="4">
    <source>
        <dbReference type="SAM" id="MobiDB-lite"/>
    </source>
</evidence>
<name>A0ABW6XHU2_9ACTN</name>
<dbReference type="Proteomes" id="UP001602370">
    <property type="component" value="Unassembled WGS sequence"/>
</dbReference>
<evidence type="ECO:0000256" key="3">
    <source>
        <dbReference type="ARBA" id="ARBA00023136"/>
    </source>
</evidence>
<evidence type="ECO:0000313" key="8">
    <source>
        <dbReference type="Proteomes" id="UP001602370"/>
    </source>
</evidence>
<dbReference type="RefSeq" id="WP_388304395.1">
    <property type="nucleotide sequence ID" value="NZ_JBIBDZ010000001.1"/>
</dbReference>
<dbReference type="SUPFAM" id="SSF56601">
    <property type="entry name" value="beta-lactamase/transpeptidase-like"/>
    <property type="match status" value="1"/>
</dbReference>
<evidence type="ECO:0000256" key="2">
    <source>
        <dbReference type="ARBA" id="ARBA00007171"/>
    </source>
</evidence>
<gene>
    <name evidence="7" type="ORF">ACFY8C_01635</name>
</gene>
<feature type="domain" description="Penicillin-binding protein transpeptidase" evidence="5">
    <location>
        <begin position="319"/>
        <end position="634"/>
    </location>
</feature>
<sequence length="660" mass="70284">MPLKEPPRRRVPGPARPARPRPASAGARTSRPAPRPAAKRTAPRPPARRPRTIRLGSPRPRLRLVSLGLTLVMTAFVVRLLQVQAVDASAYAAKADRYRFQEYTLSAERGEITDRNGIALAASVDAYDITADPQLFTPEVAKVPDAPEQAAALLAPLLGKEPAELAKKLRTPKSRYTLLARKQTPQVWNQIKDLRRVYGQKAQHSAGGTGVNLLGGILSEPSTKRVYPNGELAAGILGYVNAEGKGAGGVESMLDPELAGKDGKIRFTQSGGRQVPTAGSQGTPAVPGSDIELTIDRDIQWAAQQAITEQVTKSKADRGYVIVQNTRTGEVLAMANAPGFDPNDLSAANAASMGNAALQDAYEPGSTSKVMSMAAVLEEGKAAPDTHVTVPNRLHRGDRLFKDDIDHPTWYLTLNGVLAKSSNIGTILATGQLGATQAESNKVLHSYLRKFGMGSPTGLDYPGETPGILAKPQDWSTSQQYTIPFGQGLSVSAMQAASVYSTIANGGVRVEPTLVRGTKGPDGRFTPTPKPEESRVVSEKTAKTLAQMLESVVDDREGTGNKAAIPGYRVAGKTGTANRVDPELGRYKGYTASFAGFAPADDPQITVYCAIQNPTKGSYFGGQICGPIYKKVMEFALKTLHVAPTGSEPARLPVIFDPTP</sequence>
<protein>
    <submittedName>
        <fullName evidence="7">Peptidoglycan D,D-transpeptidase FtsI family protein</fullName>
    </submittedName>
</protein>
<dbReference type="InterPro" id="IPR012338">
    <property type="entry name" value="Beta-lactam/transpept-like"/>
</dbReference>
<dbReference type="InterPro" id="IPR050515">
    <property type="entry name" value="Beta-lactam/transpept"/>
</dbReference>
<organism evidence="7 8">
    <name type="scientific">Streptomyces flavochromogenes</name>
    <dbReference type="NCBI Taxonomy" id="68199"/>
    <lineage>
        <taxon>Bacteria</taxon>
        <taxon>Bacillati</taxon>
        <taxon>Actinomycetota</taxon>
        <taxon>Actinomycetes</taxon>
        <taxon>Kitasatosporales</taxon>
        <taxon>Streptomycetaceae</taxon>
        <taxon>Streptomyces</taxon>
    </lineage>
</organism>
<evidence type="ECO:0000259" key="5">
    <source>
        <dbReference type="Pfam" id="PF00905"/>
    </source>
</evidence>
<keyword evidence="8" id="KW-1185">Reference proteome</keyword>
<dbReference type="SUPFAM" id="SSF56519">
    <property type="entry name" value="Penicillin binding protein dimerisation domain"/>
    <property type="match status" value="1"/>
</dbReference>
<feature type="compositionally biased region" description="Low complexity" evidence="4">
    <location>
        <begin position="21"/>
        <end position="32"/>
    </location>
</feature>
<dbReference type="Gene3D" id="3.90.1310.10">
    <property type="entry name" value="Penicillin-binding protein 2a (Domain 2)"/>
    <property type="match status" value="1"/>
</dbReference>
<comment type="caution">
    <text evidence="7">The sequence shown here is derived from an EMBL/GenBank/DDBJ whole genome shotgun (WGS) entry which is preliminary data.</text>
</comment>
<dbReference type="Pfam" id="PF00905">
    <property type="entry name" value="Transpeptidase"/>
    <property type="match status" value="1"/>
</dbReference>
<comment type="similarity">
    <text evidence="2">Belongs to the transpeptidase family.</text>
</comment>
<dbReference type="Gene3D" id="3.30.450.330">
    <property type="match status" value="1"/>
</dbReference>
<proteinExistence type="inferred from homology"/>
<evidence type="ECO:0000313" key="7">
    <source>
        <dbReference type="EMBL" id="MFF5917036.1"/>
    </source>
</evidence>
<accession>A0ABW6XHU2</accession>
<dbReference type="PANTHER" id="PTHR30627:SF1">
    <property type="entry name" value="PEPTIDOGLYCAN D,D-TRANSPEPTIDASE FTSI"/>
    <property type="match status" value="1"/>
</dbReference>
<dbReference type="EMBL" id="JBIBDZ010000001">
    <property type="protein sequence ID" value="MFF5917036.1"/>
    <property type="molecule type" value="Genomic_DNA"/>
</dbReference>
<evidence type="ECO:0000256" key="1">
    <source>
        <dbReference type="ARBA" id="ARBA00004370"/>
    </source>
</evidence>
<feature type="region of interest" description="Disordered" evidence="4">
    <location>
        <begin position="514"/>
        <end position="533"/>
    </location>
</feature>
<dbReference type="Gene3D" id="3.40.710.10">
    <property type="entry name" value="DD-peptidase/beta-lactamase superfamily"/>
    <property type="match status" value="1"/>
</dbReference>
<comment type="subcellular location">
    <subcellularLocation>
        <location evidence="1">Membrane</location>
    </subcellularLocation>
</comment>
<feature type="region of interest" description="Disordered" evidence="4">
    <location>
        <begin position="1"/>
        <end position="57"/>
    </location>
</feature>
<dbReference type="InterPro" id="IPR005311">
    <property type="entry name" value="PBP_dimer"/>
</dbReference>
<dbReference type="InterPro" id="IPR036138">
    <property type="entry name" value="PBP_dimer_sf"/>
</dbReference>
<dbReference type="PANTHER" id="PTHR30627">
    <property type="entry name" value="PEPTIDOGLYCAN D,D-TRANSPEPTIDASE"/>
    <property type="match status" value="1"/>
</dbReference>
<dbReference type="InterPro" id="IPR001460">
    <property type="entry name" value="PCN-bd_Tpept"/>
</dbReference>
<reference evidence="7 8" key="1">
    <citation type="submission" date="2024-10" db="EMBL/GenBank/DDBJ databases">
        <title>The Natural Products Discovery Center: Release of the First 8490 Sequenced Strains for Exploring Actinobacteria Biosynthetic Diversity.</title>
        <authorList>
            <person name="Kalkreuter E."/>
            <person name="Kautsar S.A."/>
            <person name="Yang D."/>
            <person name="Bader C.D."/>
            <person name="Teijaro C.N."/>
            <person name="Fluegel L."/>
            <person name="Davis C.M."/>
            <person name="Simpson J.R."/>
            <person name="Lauterbach L."/>
            <person name="Steele A.D."/>
            <person name="Gui C."/>
            <person name="Meng S."/>
            <person name="Li G."/>
            <person name="Viehrig K."/>
            <person name="Ye F."/>
            <person name="Su P."/>
            <person name="Kiefer A.F."/>
            <person name="Nichols A."/>
            <person name="Cepeda A.J."/>
            <person name="Yan W."/>
            <person name="Fan B."/>
            <person name="Jiang Y."/>
            <person name="Adhikari A."/>
            <person name="Zheng C.-J."/>
            <person name="Schuster L."/>
            <person name="Cowan T.M."/>
            <person name="Smanski M.J."/>
            <person name="Chevrette M.G."/>
            <person name="De Carvalho L.P.S."/>
            <person name="Shen B."/>
        </authorList>
    </citation>
    <scope>NUCLEOTIDE SEQUENCE [LARGE SCALE GENOMIC DNA]</scope>
    <source>
        <strain evidence="7 8">NPDC012605</strain>
    </source>
</reference>
<feature type="compositionally biased region" description="Basic residues" evidence="4">
    <location>
        <begin position="37"/>
        <end position="52"/>
    </location>
</feature>
<feature type="domain" description="Penicillin-binding protein dimerisation" evidence="6">
    <location>
        <begin position="105"/>
        <end position="274"/>
    </location>
</feature>